<dbReference type="GO" id="GO:0010181">
    <property type="term" value="F:FMN binding"/>
    <property type="evidence" value="ECO:0007669"/>
    <property type="project" value="InterPro"/>
</dbReference>
<dbReference type="InterPro" id="IPR013785">
    <property type="entry name" value="Aldolase_TIM"/>
</dbReference>
<dbReference type="CDD" id="cd02803">
    <property type="entry name" value="OYE_like_FMN_family"/>
    <property type="match status" value="1"/>
</dbReference>
<evidence type="ECO:0000256" key="2">
    <source>
        <dbReference type="ARBA" id="ARBA00023002"/>
    </source>
</evidence>
<dbReference type="PANTHER" id="PTHR43656:SF2">
    <property type="entry name" value="BINDING OXIDOREDUCTASE, PUTATIVE (AFU_ORTHOLOGUE AFUA_2G08260)-RELATED"/>
    <property type="match status" value="1"/>
</dbReference>
<accession>A0A1D3TW50</accession>
<evidence type="ECO:0000259" key="3">
    <source>
        <dbReference type="Pfam" id="PF00724"/>
    </source>
</evidence>
<dbReference type="InterPro" id="IPR051799">
    <property type="entry name" value="NADH_flavin_oxidoreductase"/>
</dbReference>
<dbReference type="GO" id="GO:0016491">
    <property type="term" value="F:oxidoreductase activity"/>
    <property type="evidence" value="ECO:0007669"/>
    <property type="project" value="UniProtKB-KW"/>
</dbReference>
<dbReference type="EMBL" id="FMKA01000020">
    <property type="protein sequence ID" value="SCP98420.1"/>
    <property type="molecule type" value="Genomic_DNA"/>
</dbReference>
<dbReference type="InterPro" id="IPR001155">
    <property type="entry name" value="OxRdtase_FMN_N"/>
</dbReference>
<dbReference type="Proteomes" id="UP000199315">
    <property type="component" value="Unassembled WGS sequence"/>
</dbReference>
<name>A0A1D3TW50_9FIRM</name>
<dbReference type="STRING" id="1619234.SAMN05421730_102033"/>
<dbReference type="AlphaFoldDB" id="A0A1D3TW50"/>
<protein>
    <submittedName>
        <fullName evidence="4">2,4-dienoyl-CoA reductase</fullName>
    </submittedName>
</protein>
<dbReference type="SUPFAM" id="SSF51395">
    <property type="entry name" value="FMN-linked oxidoreductases"/>
    <property type="match status" value="1"/>
</dbReference>
<sequence>MNPVFTPITLKNITFKNRIVRSATNTAMGNIDGSISDKEMIMYEKLARNQIGLIITGHCYVNPIGQTKPQQTSMYHDKHIKRLTELTELVHNNGSKIFAQISHGGANVHVPDFPVAPSKMVTPGGKIAEELSLSDIDAVVNDFVDAALRAKKSGFDGIQIHMAHGFLLCQFVSYGTNNRTDNYGGSAENRLRIVVRIINGIKKSCGIDYPVIVKVNSNSYLNNKSYVEDMDYFMSKFLELGVDAVEVSGFDFASRSKEEHNYFLEAVKKLKSKTMIPIILVGGIRNLADMEYVIDEGMDMVSMGRPFIAEPDLITRLIHGQKTSKCISCSHCFGLFLREKRRCILDSIRD</sequence>
<evidence type="ECO:0000313" key="5">
    <source>
        <dbReference type="Proteomes" id="UP000199315"/>
    </source>
</evidence>
<dbReference type="OrthoDB" id="9772736at2"/>
<dbReference type="Gene3D" id="3.20.20.70">
    <property type="entry name" value="Aldolase class I"/>
    <property type="match status" value="1"/>
</dbReference>
<keyword evidence="2" id="KW-0560">Oxidoreductase</keyword>
<proteinExistence type="predicted"/>
<evidence type="ECO:0000313" key="4">
    <source>
        <dbReference type="EMBL" id="SCP98420.1"/>
    </source>
</evidence>
<gene>
    <name evidence="4" type="ORF">SAMN05421730_102033</name>
</gene>
<organism evidence="4 5">
    <name type="scientific">Anaerobium acetethylicum</name>
    <dbReference type="NCBI Taxonomy" id="1619234"/>
    <lineage>
        <taxon>Bacteria</taxon>
        <taxon>Bacillati</taxon>
        <taxon>Bacillota</taxon>
        <taxon>Clostridia</taxon>
        <taxon>Lachnospirales</taxon>
        <taxon>Lachnospiraceae</taxon>
        <taxon>Anaerobium</taxon>
    </lineage>
</organism>
<keyword evidence="1" id="KW-0285">Flavoprotein</keyword>
<reference evidence="4 5" key="1">
    <citation type="submission" date="2016-09" db="EMBL/GenBank/DDBJ databases">
        <authorList>
            <person name="Capua I."/>
            <person name="De Benedictis P."/>
            <person name="Joannis T."/>
            <person name="Lombin L.H."/>
            <person name="Cattoli G."/>
        </authorList>
    </citation>
    <scope>NUCLEOTIDE SEQUENCE [LARGE SCALE GENOMIC DNA]</scope>
    <source>
        <strain evidence="4 5">GluBS11</strain>
    </source>
</reference>
<dbReference type="RefSeq" id="WP_091235409.1">
    <property type="nucleotide sequence ID" value="NZ_FMKA01000020.1"/>
</dbReference>
<keyword evidence="5" id="KW-1185">Reference proteome</keyword>
<dbReference type="PANTHER" id="PTHR43656">
    <property type="entry name" value="BINDING OXIDOREDUCTASE, PUTATIVE (AFU_ORTHOLOGUE AFUA_2G08260)-RELATED"/>
    <property type="match status" value="1"/>
</dbReference>
<evidence type="ECO:0000256" key="1">
    <source>
        <dbReference type="ARBA" id="ARBA00022630"/>
    </source>
</evidence>
<feature type="domain" description="NADH:flavin oxidoreductase/NADH oxidase N-terminal" evidence="3">
    <location>
        <begin position="4"/>
        <end position="322"/>
    </location>
</feature>
<dbReference type="Pfam" id="PF00724">
    <property type="entry name" value="Oxidored_FMN"/>
    <property type="match status" value="1"/>
</dbReference>